<gene>
    <name evidence="1" type="ORF">N7E81_15180</name>
</gene>
<reference evidence="1" key="1">
    <citation type="submission" date="2022-10" db="EMBL/GenBank/DDBJ databases">
        <title>Comparative genomics and taxonomic characterization of three novel marine species of genus Reichenbachiella exhibiting antioxidant and polysaccharide degradation activities.</title>
        <authorList>
            <person name="Muhammad N."/>
            <person name="Lee Y.-J."/>
            <person name="Ko J."/>
            <person name="Kim S.-G."/>
        </authorList>
    </citation>
    <scope>NUCLEOTIDE SEQUENCE</scope>
    <source>
        <strain evidence="1">Wsw4-B4</strain>
    </source>
</reference>
<dbReference type="InterPro" id="IPR038636">
    <property type="entry name" value="Wzi_sf"/>
</dbReference>
<sequence>MNIRLFVFLNIIFLVSSRVSGQVIYPSDHTRDYYEILVLKNPEISHPISIHPSIISQYQVDSTLSWNIWGDNFKLGVKSSEKKSFVWVDPYVNYNANTITPRGYNDGAIWSGKGSNMALTGGFQGKLGILHFSFVPIVTWSQNLSIDIPPNVTGTVKSPYSYPFNGRIDYVQQFGEGDYSQFNFGQSEVRLVYKKMTLGVSTENFKWGPSIWNPILMSNNAAGIPHIDIGTAIPIDTKIGKVEGKWYWGAAYESDYFDDNPENDRKYVTGISLGYEPSFAPGLSLGLNRLLYTRWADGDLAARDIFAVFSHNTFKDSLKNDEYDQMISVSIKYRFPEVGFECYIEYAKNDFHSNLTGWFEEFDRGRALNWGVMKLFDLDDKNVLKFGYEFTTLSANQNQILPSNVNPPYYVHSVVPNGYTNQGQIMGAGIGTGSNGSILKIDWYNPKGKLGVIYSRIRFNDDYFVNAYSQQPEPPYPADFEVSAGIDYVRYFNRFSVRPQIMWNYRKNWYYQDDVEVHNFHFGLQIHYLIKNSSISN</sequence>
<dbReference type="EMBL" id="CP106735">
    <property type="protein sequence ID" value="UXX78701.1"/>
    <property type="molecule type" value="Genomic_DNA"/>
</dbReference>
<dbReference type="Gene3D" id="2.40.160.130">
    <property type="entry name" value="Capsule assembly protein Wzi"/>
    <property type="match status" value="1"/>
</dbReference>
<accession>A0ABY6CXQ7</accession>
<organism evidence="1 2">
    <name type="scientific">Reichenbachiella carrageenanivorans</name>
    <dbReference type="NCBI Taxonomy" id="2979869"/>
    <lineage>
        <taxon>Bacteria</taxon>
        <taxon>Pseudomonadati</taxon>
        <taxon>Bacteroidota</taxon>
        <taxon>Cytophagia</taxon>
        <taxon>Cytophagales</taxon>
        <taxon>Reichenbachiellaceae</taxon>
        <taxon>Reichenbachiella</taxon>
    </lineage>
</organism>
<dbReference type="Pfam" id="PF14052">
    <property type="entry name" value="Caps_assemb_Wzi"/>
    <property type="match status" value="1"/>
</dbReference>
<evidence type="ECO:0000313" key="2">
    <source>
        <dbReference type="Proteomes" id="UP001062165"/>
    </source>
</evidence>
<keyword evidence="2" id="KW-1185">Reference proteome</keyword>
<proteinExistence type="predicted"/>
<dbReference type="RefSeq" id="WP_263050446.1">
    <property type="nucleotide sequence ID" value="NZ_CP106735.1"/>
</dbReference>
<evidence type="ECO:0000313" key="1">
    <source>
        <dbReference type="EMBL" id="UXX78701.1"/>
    </source>
</evidence>
<dbReference type="Proteomes" id="UP001062165">
    <property type="component" value="Chromosome"/>
</dbReference>
<dbReference type="InterPro" id="IPR026950">
    <property type="entry name" value="Caps_assemb_Wzi"/>
</dbReference>
<name>A0ABY6CXQ7_9BACT</name>
<protein>
    <submittedName>
        <fullName evidence="1">Capsule assembly Wzi family protein</fullName>
    </submittedName>
</protein>